<organism evidence="2 3">
    <name type="scientific">Sparassis crispa</name>
    <dbReference type="NCBI Taxonomy" id="139825"/>
    <lineage>
        <taxon>Eukaryota</taxon>
        <taxon>Fungi</taxon>
        <taxon>Dikarya</taxon>
        <taxon>Basidiomycota</taxon>
        <taxon>Agaricomycotina</taxon>
        <taxon>Agaricomycetes</taxon>
        <taxon>Polyporales</taxon>
        <taxon>Sparassidaceae</taxon>
        <taxon>Sparassis</taxon>
    </lineage>
</organism>
<feature type="compositionally biased region" description="Polar residues" evidence="1">
    <location>
        <begin position="43"/>
        <end position="54"/>
    </location>
</feature>
<evidence type="ECO:0000256" key="1">
    <source>
        <dbReference type="SAM" id="MobiDB-lite"/>
    </source>
</evidence>
<dbReference type="InParanoid" id="A0A401GPR1"/>
<dbReference type="AlphaFoldDB" id="A0A401GPR1"/>
<evidence type="ECO:0000313" key="2">
    <source>
        <dbReference type="EMBL" id="GBE84139.1"/>
    </source>
</evidence>
<dbReference type="GeneID" id="38781056"/>
<dbReference type="EMBL" id="BFAD01000006">
    <property type="protein sequence ID" value="GBE84139.1"/>
    <property type="molecule type" value="Genomic_DNA"/>
</dbReference>
<name>A0A401GPR1_9APHY</name>
<dbReference type="Proteomes" id="UP000287166">
    <property type="component" value="Unassembled WGS sequence"/>
</dbReference>
<gene>
    <name evidence="2" type="ORF">SCP_0601170</name>
</gene>
<feature type="region of interest" description="Disordered" evidence="1">
    <location>
        <begin position="87"/>
        <end position="275"/>
    </location>
</feature>
<keyword evidence="3" id="KW-1185">Reference proteome</keyword>
<reference evidence="2 3" key="1">
    <citation type="journal article" date="2018" name="Sci. Rep.">
        <title>Genome sequence of the cauliflower mushroom Sparassis crispa (Hanabiratake) and its association with beneficial usage.</title>
        <authorList>
            <person name="Kiyama R."/>
            <person name="Furutani Y."/>
            <person name="Kawaguchi K."/>
            <person name="Nakanishi T."/>
        </authorList>
    </citation>
    <scope>NUCLEOTIDE SEQUENCE [LARGE SCALE GENOMIC DNA]</scope>
</reference>
<sequence length="330" mass="35422">MANSGSVTSSRGELERRRRGFAADPRALAHTATRRPIARINMPISTQPDSTQNEIYAPPGSAGVYTPSLTAPRESWFASPIRRVSTQHTAHCRGPTAVHRGHSRIHPRQTESSVLHEDATPITADPQHDGKDRPSTPGPTPTQRSEHTRTDRRRLSATIDQNAAVDQPNNTFRAPNRYPHPATEATPSLPNAKKRTTTNKPSAPPPHTGTRLPHTPLSNSKPRAGTGGGLIPSHPGDAVGPKFQPACAFSRGGAGSPSTEHAASTERVRRAAPGRGVHVSIPRSLIACWVAEPSSDDPGRAPNRRGADTRITTHNVHTAWAGTRRPGTYI</sequence>
<proteinExistence type="predicted"/>
<protein>
    <submittedName>
        <fullName evidence="2">Uncharacterized protein</fullName>
    </submittedName>
</protein>
<dbReference type="RefSeq" id="XP_027615052.1">
    <property type="nucleotide sequence ID" value="XM_027759251.1"/>
</dbReference>
<evidence type="ECO:0000313" key="3">
    <source>
        <dbReference type="Proteomes" id="UP000287166"/>
    </source>
</evidence>
<accession>A0A401GPR1</accession>
<comment type="caution">
    <text evidence="2">The sequence shown here is derived from an EMBL/GenBank/DDBJ whole genome shotgun (WGS) entry which is preliminary data.</text>
</comment>
<feature type="region of interest" description="Disordered" evidence="1">
    <location>
        <begin position="1"/>
        <end position="67"/>
    </location>
</feature>